<dbReference type="EMBL" id="CABIJS010000466">
    <property type="protein sequence ID" value="VUZ52110.1"/>
    <property type="molecule type" value="Genomic_DNA"/>
</dbReference>
<gene>
    <name evidence="1" type="ORF">WMSIL1_LOCUS10699</name>
</gene>
<name>A0A564YY38_HYMDI</name>
<keyword evidence="2" id="KW-1185">Reference proteome</keyword>
<organism evidence="1 2">
    <name type="scientific">Hymenolepis diminuta</name>
    <name type="common">Rat tapeworm</name>
    <dbReference type="NCBI Taxonomy" id="6216"/>
    <lineage>
        <taxon>Eukaryota</taxon>
        <taxon>Metazoa</taxon>
        <taxon>Spiralia</taxon>
        <taxon>Lophotrochozoa</taxon>
        <taxon>Platyhelminthes</taxon>
        <taxon>Cestoda</taxon>
        <taxon>Eucestoda</taxon>
        <taxon>Cyclophyllidea</taxon>
        <taxon>Hymenolepididae</taxon>
        <taxon>Hymenolepis</taxon>
    </lineage>
</organism>
<evidence type="ECO:0000313" key="1">
    <source>
        <dbReference type="EMBL" id="VUZ52110.1"/>
    </source>
</evidence>
<reference evidence="1 2" key="1">
    <citation type="submission" date="2019-07" db="EMBL/GenBank/DDBJ databases">
        <authorList>
            <person name="Jastrzebski P J."/>
            <person name="Paukszto L."/>
            <person name="Jastrzebski P J."/>
        </authorList>
    </citation>
    <scope>NUCLEOTIDE SEQUENCE [LARGE SCALE GENOMIC DNA]</scope>
    <source>
        <strain evidence="1 2">WMS-il1</strain>
    </source>
</reference>
<accession>A0A564YY38</accession>
<evidence type="ECO:0000313" key="2">
    <source>
        <dbReference type="Proteomes" id="UP000321570"/>
    </source>
</evidence>
<protein>
    <submittedName>
        <fullName evidence="1">Uncharacterized protein</fullName>
    </submittedName>
</protein>
<sequence>MKCLPVNMAACLTTSTYRSSLDGLVEAADKIQELYDRPRVHAVETPVPGLITQQKPDALIRLMEKIEPSCQSFLNLVVACP</sequence>
<dbReference type="AlphaFoldDB" id="A0A564YY38"/>
<proteinExistence type="predicted"/>
<dbReference type="Proteomes" id="UP000321570">
    <property type="component" value="Unassembled WGS sequence"/>
</dbReference>